<comment type="caution">
    <text evidence="1">The sequence shown here is derived from an EMBL/GenBank/DDBJ whole genome shotgun (WGS) entry which is preliminary data.</text>
</comment>
<sequence>MDEAKEPGIGFTKIHSQCANASNAATTKYHQISLVILATLRCDSSLMPGKRFHVLGNTMHALPGEMRKPKGWWK</sequence>
<dbReference type="AlphaFoldDB" id="A0A7X3S685"/>
<dbReference type="Proteomes" id="UP000433101">
    <property type="component" value="Unassembled WGS sequence"/>
</dbReference>
<organism evidence="1 2">
    <name type="scientific">Stappia sediminis</name>
    <dbReference type="NCBI Taxonomy" id="2692190"/>
    <lineage>
        <taxon>Bacteria</taxon>
        <taxon>Pseudomonadati</taxon>
        <taxon>Pseudomonadota</taxon>
        <taxon>Alphaproteobacteria</taxon>
        <taxon>Hyphomicrobiales</taxon>
        <taxon>Stappiaceae</taxon>
        <taxon>Stappia</taxon>
    </lineage>
</organism>
<evidence type="ECO:0000313" key="1">
    <source>
        <dbReference type="EMBL" id="MXN63749.1"/>
    </source>
</evidence>
<evidence type="ECO:0000313" key="2">
    <source>
        <dbReference type="Proteomes" id="UP000433101"/>
    </source>
</evidence>
<name>A0A7X3S685_9HYPH</name>
<keyword evidence="2" id="KW-1185">Reference proteome</keyword>
<reference evidence="1 2" key="1">
    <citation type="submission" date="2019-12" db="EMBL/GenBank/DDBJ databases">
        <authorList>
            <person name="Li M."/>
        </authorList>
    </citation>
    <scope>NUCLEOTIDE SEQUENCE [LARGE SCALE GENOMIC DNA]</scope>
    <source>
        <strain evidence="1 2">GBMRC 2046</strain>
    </source>
</reference>
<protein>
    <submittedName>
        <fullName evidence="1">Uncharacterized protein</fullName>
    </submittedName>
</protein>
<gene>
    <name evidence="1" type="ORF">GR183_02430</name>
</gene>
<dbReference type="EMBL" id="WUMV01000001">
    <property type="protein sequence ID" value="MXN63749.1"/>
    <property type="molecule type" value="Genomic_DNA"/>
</dbReference>
<proteinExistence type="predicted"/>
<accession>A0A7X3S685</accession>
<dbReference type="RefSeq" id="WP_160773983.1">
    <property type="nucleotide sequence ID" value="NZ_WUMV01000001.1"/>
</dbReference>